<name>A0A834W2A2_9FABA</name>
<comment type="caution">
    <text evidence="2">The sequence shown here is derived from an EMBL/GenBank/DDBJ whole genome shotgun (WGS) entry which is preliminary data.</text>
</comment>
<sequence>MTTRKGGAWGRRGRRIGGSSGEGAWENG</sequence>
<evidence type="ECO:0000313" key="2">
    <source>
        <dbReference type="EMBL" id="KAF7806600.1"/>
    </source>
</evidence>
<evidence type="ECO:0000313" key="3">
    <source>
        <dbReference type="Proteomes" id="UP000634136"/>
    </source>
</evidence>
<accession>A0A834W2A2</accession>
<keyword evidence="3" id="KW-1185">Reference proteome</keyword>
<gene>
    <name evidence="2" type="ORF">G2W53_038761</name>
</gene>
<protein>
    <submittedName>
        <fullName evidence="2">Uncharacterized protein</fullName>
    </submittedName>
</protein>
<dbReference type="Proteomes" id="UP000634136">
    <property type="component" value="Unassembled WGS sequence"/>
</dbReference>
<organism evidence="2 3">
    <name type="scientific">Senna tora</name>
    <dbReference type="NCBI Taxonomy" id="362788"/>
    <lineage>
        <taxon>Eukaryota</taxon>
        <taxon>Viridiplantae</taxon>
        <taxon>Streptophyta</taxon>
        <taxon>Embryophyta</taxon>
        <taxon>Tracheophyta</taxon>
        <taxon>Spermatophyta</taxon>
        <taxon>Magnoliopsida</taxon>
        <taxon>eudicotyledons</taxon>
        <taxon>Gunneridae</taxon>
        <taxon>Pentapetalae</taxon>
        <taxon>rosids</taxon>
        <taxon>fabids</taxon>
        <taxon>Fabales</taxon>
        <taxon>Fabaceae</taxon>
        <taxon>Caesalpinioideae</taxon>
        <taxon>Cassia clade</taxon>
        <taxon>Senna</taxon>
    </lineage>
</organism>
<feature type="region of interest" description="Disordered" evidence="1">
    <location>
        <begin position="1"/>
        <end position="28"/>
    </location>
</feature>
<proteinExistence type="predicted"/>
<evidence type="ECO:0000256" key="1">
    <source>
        <dbReference type="SAM" id="MobiDB-lite"/>
    </source>
</evidence>
<dbReference type="EMBL" id="JAAIUW010000012">
    <property type="protein sequence ID" value="KAF7806600.1"/>
    <property type="molecule type" value="Genomic_DNA"/>
</dbReference>
<dbReference type="AlphaFoldDB" id="A0A834W2A2"/>
<reference evidence="2" key="1">
    <citation type="submission" date="2020-09" db="EMBL/GenBank/DDBJ databases">
        <title>Genome-Enabled Discovery of Anthraquinone Biosynthesis in Senna tora.</title>
        <authorList>
            <person name="Kang S.-H."/>
            <person name="Pandey R.P."/>
            <person name="Lee C.-M."/>
            <person name="Sim J.-S."/>
            <person name="Jeong J.-T."/>
            <person name="Choi B.-S."/>
            <person name="Jung M."/>
            <person name="Ginzburg D."/>
            <person name="Zhao K."/>
            <person name="Won S.Y."/>
            <person name="Oh T.-J."/>
            <person name="Yu Y."/>
            <person name="Kim N.-H."/>
            <person name="Lee O.R."/>
            <person name="Lee T.-H."/>
            <person name="Bashyal P."/>
            <person name="Kim T.-S."/>
            <person name="Lee W.-H."/>
            <person name="Kawkins C."/>
            <person name="Kim C.-K."/>
            <person name="Kim J.S."/>
            <person name="Ahn B.O."/>
            <person name="Rhee S.Y."/>
            <person name="Sohng J.K."/>
        </authorList>
    </citation>
    <scope>NUCLEOTIDE SEQUENCE</scope>
    <source>
        <tissue evidence="2">Leaf</tissue>
    </source>
</reference>